<sequence>MTTETVRYEQPEPAIARVVLARPEKRNAQDRDLLLALDDAYQRAVRDEDVRVIILAADGPDFSAGHDLDTDWTMDDARPRTLTGGFDAPGAEGWFATEEELFTGLCLRWRDMPRPTIAEVRGRVIGGGLMLVWPCDLIVAAENASFVDPVVAFDMNGAEYFTHLWELGARRAKEMLFTGEPITAHEARDIGMVNQVVPDDQLEATTLRIARRIAARPPFGVRLAKRAVNHGLDLQGQRAAVEAAFGLHQLAHNHNRLLHGGMVDPRGRNVIRQEARGPAKSDPPPSDRPALRSSEVPR</sequence>
<dbReference type="RefSeq" id="WP_210027028.1">
    <property type="nucleotide sequence ID" value="NZ_JAGINU010000001.1"/>
</dbReference>
<gene>
    <name evidence="2" type="ORF">JOF36_002629</name>
</gene>
<protein>
    <submittedName>
        <fullName evidence="2">Enoyl-CoA hydratase</fullName>
        <ecNumber evidence="2">4.2.1.17</ecNumber>
    </submittedName>
</protein>
<dbReference type="CDD" id="cd06558">
    <property type="entry name" value="crotonase-like"/>
    <property type="match status" value="1"/>
</dbReference>
<evidence type="ECO:0000313" key="2">
    <source>
        <dbReference type="EMBL" id="MBP2366933.1"/>
    </source>
</evidence>
<accession>A0ABS4VSM1</accession>
<organism evidence="2 3">
    <name type="scientific">Pseudonocardia parietis</name>
    <dbReference type="NCBI Taxonomy" id="570936"/>
    <lineage>
        <taxon>Bacteria</taxon>
        <taxon>Bacillati</taxon>
        <taxon>Actinomycetota</taxon>
        <taxon>Actinomycetes</taxon>
        <taxon>Pseudonocardiales</taxon>
        <taxon>Pseudonocardiaceae</taxon>
        <taxon>Pseudonocardia</taxon>
    </lineage>
</organism>
<dbReference type="EC" id="4.2.1.17" evidence="2"/>
<dbReference type="InterPro" id="IPR001753">
    <property type="entry name" value="Enoyl-CoA_hydra/iso"/>
</dbReference>
<dbReference type="PANTHER" id="PTHR11941">
    <property type="entry name" value="ENOYL-COA HYDRATASE-RELATED"/>
    <property type="match status" value="1"/>
</dbReference>
<dbReference type="GO" id="GO:0004300">
    <property type="term" value="F:enoyl-CoA hydratase activity"/>
    <property type="evidence" value="ECO:0007669"/>
    <property type="project" value="UniProtKB-EC"/>
</dbReference>
<dbReference type="EMBL" id="JAGINU010000001">
    <property type="protein sequence ID" value="MBP2366933.1"/>
    <property type="molecule type" value="Genomic_DNA"/>
</dbReference>
<comment type="caution">
    <text evidence="2">The sequence shown here is derived from an EMBL/GenBank/DDBJ whole genome shotgun (WGS) entry which is preliminary data.</text>
</comment>
<dbReference type="SUPFAM" id="SSF52096">
    <property type="entry name" value="ClpP/crotonase"/>
    <property type="match status" value="1"/>
</dbReference>
<dbReference type="PANTHER" id="PTHR11941:SF124">
    <property type="entry name" value="ENOYL-COA HYDRATASE ECHA13-RELATED"/>
    <property type="match status" value="1"/>
</dbReference>
<proteinExistence type="predicted"/>
<keyword evidence="2" id="KW-0456">Lyase</keyword>
<dbReference type="Pfam" id="PF00378">
    <property type="entry name" value="ECH_1"/>
    <property type="match status" value="1"/>
</dbReference>
<dbReference type="NCBIfam" id="NF006140">
    <property type="entry name" value="PRK08290.1"/>
    <property type="match status" value="1"/>
</dbReference>
<feature type="region of interest" description="Disordered" evidence="1">
    <location>
        <begin position="272"/>
        <end position="298"/>
    </location>
</feature>
<reference evidence="2 3" key="1">
    <citation type="submission" date="2021-03" db="EMBL/GenBank/DDBJ databases">
        <title>Sequencing the genomes of 1000 actinobacteria strains.</title>
        <authorList>
            <person name="Klenk H.-P."/>
        </authorList>
    </citation>
    <scope>NUCLEOTIDE SEQUENCE [LARGE SCALE GENOMIC DNA]</scope>
    <source>
        <strain evidence="2 3">DSM 45256</strain>
    </source>
</reference>
<dbReference type="Proteomes" id="UP001519295">
    <property type="component" value="Unassembled WGS sequence"/>
</dbReference>
<evidence type="ECO:0000256" key="1">
    <source>
        <dbReference type="SAM" id="MobiDB-lite"/>
    </source>
</evidence>
<dbReference type="InterPro" id="IPR029045">
    <property type="entry name" value="ClpP/crotonase-like_dom_sf"/>
</dbReference>
<evidence type="ECO:0000313" key="3">
    <source>
        <dbReference type="Proteomes" id="UP001519295"/>
    </source>
</evidence>
<name>A0ABS4VSM1_9PSEU</name>
<dbReference type="Gene3D" id="3.90.226.10">
    <property type="entry name" value="2-enoyl-CoA Hydratase, Chain A, domain 1"/>
    <property type="match status" value="1"/>
</dbReference>
<keyword evidence="3" id="KW-1185">Reference proteome</keyword>